<reference evidence="4 5" key="1">
    <citation type="submission" date="2025-04" db="UniProtKB">
        <authorList>
            <consortium name="RefSeq"/>
        </authorList>
    </citation>
    <scope>IDENTIFICATION</scope>
</reference>
<protein>
    <submittedName>
        <fullName evidence="4 5">Uncharacterized protein LOC106068168</fullName>
    </submittedName>
</protein>
<dbReference type="OrthoDB" id="10311839at2759"/>
<evidence type="ECO:0000256" key="2">
    <source>
        <dbReference type="SAM" id="SignalP"/>
    </source>
</evidence>
<feature type="region of interest" description="Disordered" evidence="1">
    <location>
        <begin position="99"/>
        <end position="127"/>
    </location>
</feature>
<dbReference type="KEGG" id="bgt:106068168"/>
<keyword evidence="2" id="KW-0732">Signal</keyword>
<organism evidence="3 5">
    <name type="scientific">Biomphalaria glabrata</name>
    <name type="common">Bloodfluke planorb</name>
    <name type="synonym">Freshwater snail</name>
    <dbReference type="NCBI Taxonomy" id="6526"/>
    <lineage>
        <taxon>Eukaryota</taxon>
        <taxon>Metazoa</taxon>
        <taxon>Spiralia</taxon>
        <taxon>Lophotrochozoa</taxon>
        <taxon>Mollusca</taxon>
        <taxon>Gastropoda</taxon>
        <taxon>Heterobranchia</taxon>
        <taxon>Euthyneura</taxon>
        <taxon>Panpulmonata</taxon>
        <taxon>Hygrophila</taxon>
        <taxon>Lymnaeoidea</taxon>
        <taxon>Planorbidae</taxon>
        <taxon>Biomphalaria</taxon>
    </lineage>
</organism>
<feature type="chain" id="PRO_5044702806" evidence="2">
    <location>
        <begin position="18"/>
        <end position="239"/>
    </location>
</feature>
<evidence type="ECO:0000313" key="6">
    <source>
        <dbReference type="RefSeq" id="XP_055885016.1"/>
    </source>
</evidence>
<evidence type="ECO:0000313" key="3">
    <source>
        <dbReference type="Proteomes" id="UP001165740"/>
    </source>
</evidence>
<feature type="compositionally biased region" description="Acidic residues" evidence="1">
    <location>
        <begin position="188"/>
        <end position="233"/>
    </location>
</feature>
<dbReference type="RefSeq" id="XP_055885017.1">
    <property type="nucleotide sequence ID" value="XM_056029042.1"/>
</dbReference>
<evidence type="ECO:0000313" key="4">
    <source>
        <dbReference type="RefSeq" id="XP_013082932.2"/>
    </source>
</evidence>
<dbReference type="RefSeq" id="XP_055885016.1">
    <property type="nucleotide sequence ID" value="XM_056029041.1"/>
</dbReference>
<keyword evidence="3" id="KW-1185">Reference proteome</keyword>
<feature type="compositionally biased region" description="Polar residues" evidence="1">
    <location>
        <begin position="114"/>
        <end position="126"/>
    </location>
</feature>
<dbReference type="RefSeq" id="XP_055885015.1">
    <property type="nucleotide sequence ID" value="XM_056029040.1"/>
</dbReference>
<feature type="signal peptide" evidence="2">
    <location>
        <begin position="1"/>
        <end position="17"/>
    </location>
</feature>
<dbReference type="AlphaFoldDB" id="A0A9W3ACJ9"/>
<sequence>MCHLSSLKDTLFMVVMATAVPKGNQYNEVNYCGLYQCQMCNKFWKSTRIKLDPITLEFNDKQRCRRCHNFYKPYKVELFKCKRCGKVLKKCQCESTVNSAISSDGKPNYKKHANTTFGESENSHGSQHFEKCFNQTTKSFEMKQDLNPSSSTNSKKRKTGGLASVPIIPSSHRKKNGAVNNQEKVEDMSEELYDETEELYDETEDLYDETEESEEDESEESEEEVDFIEEDDFDLMYKV</sequence>
<accession>A0A9W3ACJ9</accession>
<proteinExistence type="predicted"/>
<gene>
    <name evidence="4 5 6 7" type="primary">LOC106068168</name>
</gene>
<dbReference type="RefSeq" id="XP_013082932.2">
    <property type="nucleotide sequence ID" value="XM_013227478.2"/>
</dbReference>
<feature type="region of interest" description="Disordered" evidence="1">
    <location>
        <begin position="143"/>
        <end position="233"/>
    </location>
</feature>
<evidence type="ECO:0000313" key="5">
    <source>
        <dbReference type="RefSeq" id="XP_055885015.1"/>
    </source>
</evidence>
<evidence type="ECO:0000256" key="1">
    <source>
        <dbReference type="SAM" id="MobiDB-lite"/>
    </source>
</evidence>
<name>A0A9W3ACJ9_BIOGL</name>
<dbReference type="Proteomes" id="UP001165740">
    <property type="component" value="Chromosome 5"/>
</dbReference>
<dbReference type="GeneID" id="106068168"/>
<evidence type="ECO:0000313" key="7">
    <source>
        <dbReference type="RefSeq" id="XP_055885017.1"/>
    </source>
</evidence>